<feature type="signal peptide" evidence="2">
    <location>
        <begin position="1"/>
        <end position="25"/>
    </location>
</feature>
<comment type="caution">
    <text evidence="3">The sequence shown here is derived from an EMBL/GenBank/DDBJ whole genome shotgun (WGS) entry which is preliminary data.</text>
</comment>
<dbReference type="EMBL" id="JBHTHX010000225">
    <property type="protein sequence ID" value="MFD0884776.1"/>
    <property type="molecule type" value="Genomic_DNA"/>
</dbReference>
<evidence type="ECO:0000256" key="2">
    <source>
        <dbReference type="SAM" id="SignalP"/>
    </source>
</evidence>
<dbReference type="Proteomes" id="UP001597024">
    <property type="component" value="Unassembled WGS sequence"/>
</dbReference>
<feature type="non-terminal residue" evidence="3">
    <location>
        <position position="78"/>
    </location>
</feature>
<evidence type="ECO:0000313" key="4">
    <source>
        <dbReference type="Proteomes" id="UP001597024"/>
    </source>
</evidence>
<keyword evidence="2" id="KW-0732">Signal</keyword>
<sequence>MRRILLTAAVLSLLAVPVTAPVATAASPPAVPPDLTSVEVNFRGDGGLLMRGTILTKPGKTTGEPAAGAGLTGATSGA</sequence>
<organism evidence="3 4">
    <name type="scientific">Streptosporangium algeriense</name>
    <dbReference type="NCBI Taxonomy" id="1682748"/>
    <lineage>
        <taxon>Bacteria</taxon>
        <taxon>Bacillati</taxon>
        <taxon>Actinomycetota</taxon>
        <taxon>Actinomycetes</taxon>
        <taxon>Streptosporangiales</taxon>
        <taxon>Streptosporangiaceae</taxon>
        <taxon>Streptosporangium</taxon>
    </lineage>
</organism>
<evidence type="ECO:0000313" key="3">
    <source>
        <dbReference type="EMBL" id="MFD0884776.1"/>
    </source>
</evidence>
<gene>
    <name evidence="3" type="ORF">ACFQ08_09475</name>
</gene>
<reference evidence="4" key="1">
    <citation type="journal article" date="2019" name="Int. J. Syst. Evol. Microbiol.">
        <title>The Global Catalogue of Microorganisms (GCM) 10K type strain sequencing project: providing services to taxonomists for standard genome sequencing and annotation.</title>
        <authorList>
            <consortium name="The Broad Institute Genomics Platform"/>
            <consortium name="The Broad Institute Genome Sequencing Center for Infectious Disease"/>
            <person name="Wu L."/>
            <person name="Ma J."/>
        </authorList>
    </citation>
    <scope>NUCLEOTIDE SEQUENCE [LARGE SCALE GENOMIC DNA]</scope>
    <source>
        <strain evidence="4">CCUG 62974</strain>
    </source>
</reference>
<name>A0ABW3DN97_9ACTN</name>
<feature type="chain" id="PRO_5045497252" evidence="2">
    <location>
        <begin position="26"/>
        <end position="78"/>
    </location>
</feature>
<protein>
    <submittedName>
        <fullName evidence="3">Uncharacterized protein</fullName>
    </submittedName>
</protein>
<keyword evidence="4" id="KW-1185">Reference proteome</keyword>
<feature type="region of interest" description="Disordered" evidence="1">
    <location>
        <begin position="55"/>
        <end position="78"/>
    </location>
</feature>
<evidence type="ECO:0000256" key="1">
    <source>
        <dbReference type="SAM" id="MobiDB-lite"/>
    </source>
</evidence>
<accession>A0ABW3DN97</accession>
<proteinExistence type="predicted"/>
<feature type="compositionally biased region" description="Low complexity" evidence="1">
    <location>
        <begin position="61"/>
        <end position="78"/>
    </location>
</feature>